<keyword evidence="1" id="KW-0812">Transmembrane</keyword>
<name>A0A7I9ZM69_9MYCO</name>
<feature type="transmembrane region" description="Helical" evidence="1">
    <location>
        <begin position="129"/>
        <end position="150"/>
    </location>
</feature>
<comment type="caution">
    <text evidence="2">The sequence shown here is derived from an EMBL/GenBank/DDBJ whole genome shotgun (WGS) entry which is preliminary data.</text>
</comment>
<dbReference type="EMBL" id="BLLB01000002">
    <property type="protein sequence ID" value="GFH01827.1"/>
    <property type="molecule type" value="Genomic_DNA"/>
</dbReference>
<evidence type="ECO:0008006" key="4">
    <source>
        <dbReference type="Google" id="ProtNLM"/>
    </source>
</evidence>
<keyword evidence="3" id="KW-1185">Reference proteome</keyword>
<gene>
    <name evidence="2" type="ORF">MHIP_23100</name>
</gene>
<feature type="transmembrane region" description="Helical" evidence="1">
    <location>
        <begin position="82"/>
        <end position="109"/>
    </location>
</feature>
<evidence type="ECO:0000313" key="3">
    <source>
        <dbReference type="Proteomes" id="UP000465304"/>
    </source>
</evidence>
<reference evidence="2 3" key="1">
    <citation type="journal article" date="2019" name="Emerg. Microbes Infect.">
        <title>Comprehensive subspecies identification of 175 nontuberculous mycobacteria species based on 7547 genomic profiles.</title>
        <authorList>
            <person name="Matsumoto Y."/>
            <person name="Kinjo T."/>
            <person name="Motooka D."/>
            <person name="Nabeya D."/>
            <person name="Jung N."/>
            <person name="Uechi K."/>
            <person name="Horii T."/>
            <person name="Iida T."/>
            <person name="Fujita J."/>
            <person name="Nakamura S."/>
        </authorList>
    </citation>
    <scope>NUCLEOTIDE SEQUENCE [LARGE SCALE GENOMIC DNA]</scope>
    <source>
        <strain evidence="2 3">JCM 30996</strain>
    </source>
</reference>
<feature type="transmembrane region" description="Helical" evidence="1">
    <location>
        <begin position="162"/>
        <end position="180"/>
    </location>
</feature>
<keyword evidence="1" id="KW-0472">Membrane</keyword>
<organism evidence="2 3">
    <name type="scientific">Mycolicibacterium hippocampi</name>
    <dbReference type="NCBI Taxonomy" id="659824"/>
    <lineage>
        <taxon>Bacteria</taxon>
        <taxon>Bacillati</taxon>
        <taxon>Actinomycetota</taxon>
        <taxon>Actinomycetes</taxon>
        <taxon>Mycobacteriales</taxon>
        <taxon>Mycobacteriaceae</taxon>
        <taxon>Mycolicibacterium</taxon>
    </lineage>
</organism>
<accession>A0A7I9ZM69</accession>
<protein>
    <recommendedName>
        <fullName evidence="4">DUF4386 domain-containing protein</fullName>
    </recommendedName>
</protein>
<dbReference type="Proteomes" id="UP000465304">
    <property type="component" value="Unassembled WGS sequence"/>
</dbReference>
<proteinExistence type="predicted"/>
<evidence type="ECO:0000313" key="2">
    <source>
        <dbReference type="EMBL" id="GFH01827.1"/>
    </source>
</evidence>
<evidence type="ECO:0000256" key="1">
    <source>
        <dbReference type="SAM" id="Phobius"/>
    </source>
</evidence>
<feature type="transmembrane region" description="Helical" evidence="1">
    <location>
        <begin position="49"/>
        <end position="70"/>
    </location>
</feature>
<sequence>MRRLTTPRSAAVAGVLFAVLFAASLVLMRSAIPDDPFAQIGWVSSGRARIGAALVLAPVAGISFLWFIGVMRDLLGDLEDRFFSSVFFGSGLLFLAMTALSMAIAGAIVMTAEVPAVATNGLIYFGRSLMLQVSNVWALRMAAVFMVSLATIWIRTGLMPRWLAVLTYLLAAMLIVVVSFSLWITLVFPAWVFGISVFVLLVRHRDGSKPG</sequence>
<dbReference type="AlphaFoldDB" id="A0A7I9ZM69"/>
<keyword evidence="1" id="KW-1133">Transmembrane helix</keyword>